<dbReference type="EMBL" id="CALYLO010000006">
    <property type="protein sequence ID" value="CAH8247333.1"/>
    <property type="molecule type" value="Genomic_DNA"/>
</dbReference>
<comment type="caution">
    <text evidence="1">The sequence shown here is derived from an EMBL/GenBank/DDBJ whole genome shotgun (WGS) entry which is preliminary data.</text>
</comment>
<keyword evidence="2" id="KW-1185">Reference proteome</keyword>
<name>A0ABM9G656_9BACL</name>
<accession>A0ABM9G656</accession>
<evidence type="ECO:0008006" key="3">
    <source>
        <dbReference type="Google" id="ProtNLM"/>
    </source>
</evidence>
<sequence length="48" mass="5143">MPSKNTILSEAINLLKKIPEREVETVLAFISGMDVGKQVAATSQQKGA</sequence>
<proteinExistence type="predicted"/>
<protein>
    <recommendedName>
        <fullName evidence="3">DUF2281 domain-containing protein</fullName>
    </recommendedName>
</protein>
<reference evidence="1" key="1">
    <citation type="submission" date="2022-06" db="EMBL/GenBank/DDBJ databases">
        <authorList>
            <person name="Dietemann V."/>
            <person name="Ory F."/>
            <person name="Dainat B."/>
            <person name="Oberhansli S."/>
        </authorList>
    </citation>
    <scope>NUCLEOTIDE SEQUENCE</scope>
    <source>
        <strain evidence="1">Ena-SAMPLE-TAB-26-04-2022-14:26:32:270-5432</strain>
    </source>
</reference>
<dbReference type="RefSeq" id="WP_213427030.1">
    <property type="nucleotide sequence ID" value="NZ_AP031286.1"/>
</dbReference>
<gene>
    <name evidence="1" type="ORF">WJ0W_004567</name>
</gene>
<evidence type="ECO:0000313" key="1">
    <source>
        <dbReference type="EMBL" id="CAH8247333.1"/>
    </source>
</evidence>
<evidence type="ECO:0000313" key="2">
    <source>
        <dbReference type="Proteomes" id="UP001154322"/>
    </source>
</evidence>
<dbReference type="Proteomes" id="UP001154322">
    <property type="component" value="Unassembled WGS sequence"/>
</dbReference>
<organism evidence="1 2">
    <name type="scientific">Paenibacillus melissococcoides</name>
    <dbReference type="NCBI Taxonomy" id="2912268"/>
    <lineage>
        <taxon>Bacteria</taxon>
        <taxon>Bacillati</taxon>
        <taxon>Bacillota</taxon>
        <taxon>Bacilli</taxon>
        <taxon>Bacillales</taxon>
        <taxon>Paenibacillaceae</taxon>
        <taxon>Paenibacillus</taxon>
    </lineage>
</organism>